<keyword evidence="2" id="KW-1185">Reference proteome</keyword>
<reference evidence="1" key="1">
    <citation type="submission" date="2018-11" db="EMBL/GenBank/DDBJ databases">
        <authorList>
            <person name="Grassa J C."/>
        </authorList>
    </citation>
    <scope>NUCLEOTIDE SEQUENCE [LARGE SCALE GENOMIC DNA]</scope>
</reference>
<evidence type="ECO:0000313" key="2">
    <source>
        <dbReference type="Proteomes" id="UP000596661"/>
    </source>
</evidence>
<dbReference type="AlphaFoldDB" id="A0A803PVL8"/>
<organism evidence="1 2">
    <name type="scientific">Cannabis sativa</name>
    <name type="common">Hemp</name>
    <name type="synonym">Marijuana</name>
    <dbReference type="NCBI Taxonomy" id="3483"/>
    <lineage>
        <taxon>Eukaryota</taxon>
        <taxon>Viridiplantae</taxon>
        <taxon>Streptophyta</taxon>
        <taxon>Embryophyta</taxon>
        <taxon>Tracheophyta</taxon>
        <taxon>Spermatophyta</taxon>
        <taxon>Magnoliopsida</taxon>
        <taxon>eudicotyledons</taxon>
        <taxon>Gunneridae</taxon>
        <taxon>Pentapetalae</taxon>
        <taxon>rosids</taxon>
        <taxon>fabids</taxon>
        <taxon>Rosales</taxon>
        <taxon>Cannabaceae</taxon>
        <taxon>Cannabis</taxon>
    </lineage>
</organism>
<dbReference type="Proteomes" id="UP000596661">
    <property type="component" value="Chromosome 6"/>
</dbReference>
<reference evidence="1" key="2">
    <citation type="submission" date="2021-03" db="UniProtKB">
        <authorList>
            <consortium name="EnsemblPlants"/>
        </authorList>
    </citation>
    <scope>IDENTIFICATION</scope>
</reference>
<accession>A0A803PVL8</accession>
<dbReference type="EnsemblPlants" id="evm.model.06.1695">
    <property type="protein sequence ID" value="cds.evm.model.06.1695"/>
    <property type="gene ID" value="evm.TU.06.1695"/>
</dbReference>
<sequence length="81" mass="9106">MTSKLMQSFFAKDVKHALFQMDPSKSPDEDGINRTLICLIPKIDAPSKPSNFMPISLCNVLYKIITKVMTNRLGGFGDDHF</sequence>
<name>A0A803PVL8_CANSA</name>
<proteinExistence type="predicted"/>
<evidence type="ECO:0000313" key="1">
    <source>
        <dbReference type="EnsemblPlants" id="cds.evm.model.06.1695"/>
    </source>
</evidence>
<dbReference type="Gramene" id="evm.model.06.1695">
    <property type="protein sequence ID" value="cds.evm.model.06.1695"/>
    <property type="gene ID" value="evm.TU.06.1695"/>
</dbReference>
<evidence type="ECO:0008006" key="3">
    <source>
        <dbReference type="Google" id="ProtNLM"/>
    </source>
</evidence>
<protein>
    <recommendedName>
        <fullName evidence="3">Reverse transcriptase</fullName>
    </recommendedName>
</protein>
<dbReference type="EMBL" id="UZAU01000617">
    <property type="status" value="NOT_ANNOTATED_CDS"/>
    <property type="molecule type" value="Genomic_DNA"/>
</dbReference>